<protein>
    <submittedName>
        <fullName evidence="2">Uncharacterized protein</fullName>
    </submittedName>
</protein>
<comment type="caution">
    <text evidence="2">The sequence shown here is derived from an EMBL/GenBank/DDBJ whole genome shotgun (WGS) entry which is preliminary data.</text>
</comment>
<dbReference type="EMBL" id="CAJVCH010031232">
    <property type="protein sequence ID" value="CAG7709958.1"/>
    <property type="molecule type" value="Genomic_DNA"/>
</dbReference>
<evidence type="ECO:0000256" key="1">
    <source>
        <dbReference type="SAM" id="MobiDB-lite"/>
    </source>
</evidence>
<feature type="non-terminal residue" evidence="2">
    <location>
        <position position="1"/>
    </location>
</feature>
<sequence>ANRLDFMGGHDLRKCTNKTMRKLMTDFVAAGVNWDAVHYQFGKQKGNLSDIELAIKDWLKAAPQRIKIKRKTKPSCSMTEQLGINGQSDSFSGDSYGHEDLGDE</sequence>
<feature type="region of interest" description="Disordered" evidence="1">
    <location>
        <begin position="71"/>
        <end position="104"/>
    </location>
</feature>
<evidence type="ECO:0000313" key="3">
    <source>
        <dbReference type="Proteomes" id="UP000708208"/>
    </source>
</evidence>
<dbReference type="AlphaFoldDB" id="A0A8J2J7S4"/>
<name>A0A8J2J7S4_9HEXA</name>
<reference evidence="2" key="1">
    <citation type="submission" date="2021-06" db="EMBL/GenBank/DDBJ databases">
        <authorList>
            <person name="Hodson N. C."/>
            <person name="Mongue J. A."/>
            <person name="Jaron S. K."/>
        </authorList>
    </citation>
    <scope>NUCLEOTIDE SEQUENCE</scope>
</reference>
<evidence type="ECO:0000313" key="2">
    <source>
        <dbReference type="EMBL" id="CAG7709958.1"/>
    </source>
</evidence>
<proteinExistence type="predicted"/>
<organism evidence="2 3">
    <name type="scientific">Allacma fusca</name>
    <dbReference type="NCBI Taxonomy" id="39272"/>
    <lineage>
        <taxon>Eukaryota</taxon>
        <taxon>Metazoa</taxon>
        <taxon>Ecdysozoa</taxon>
        <taxon>Arthropoda</taxon>
        <taxon>Hexapoda</taxon>
        <taxon>Collembola</taxon>
        <taxon>Symphypleona</taxon>
        <taxon>Sminthuridae</taxon>
        <taxon>Allacma</taxon>
    </lineage>
</organism>
<dbReference type="OrthoDB" id="6278526at2759"/>
<gene>
    <name evidence="2" type="ORF">AFUS01_LOCUS4938</name>
</gene>
<feature type="compositionally biased region" description="Polar residues" evidence="1">
    <location>
        <begin position="74"/>
        <end position="93"/>
    </location>
</feature>
<keyword evidence="3" id="KW-1185">Reference proteome</keyword>
<dbReference type="Proteomes" id="UP000708208">
    <property type="component" value="Unassembled WGS sequence"/>
</dbReference>
<accession>A0A8J2J7S4</accession>